<dbReference type="Proteomes" id="UP000002791">
    <property type="component" value="Chromosome"/>
</dbReference>
<evidence type="ECO:0000256" key="1">
    <source>
        <dbReference type="SAM" id="MobiDB-lite"/>
    </source>
</evidence>
<evidence type="ECO:0000256" key="2">
    <source>
        <dbReference type="SAM" id="Phobius"/>
    </source>
</evidence>
<dbReference type="EMBL" id="CM001440">
    <property type="protein sequence ID" value="EHR63789.1"/>
    <property type="molecule type" value="Genomic_DNA"/>
</dbReference>
<feature type="transmembrane region" description="Helical" evidence="2">
    <location>
        <begin position="56"/>
        <end position="81"/>
    </location>
</feature>
<protein>
    <submittedName>
        <fullName evidence="3">Uncharacterized protein</fullName>
    </submittedName>
</protein>
<evidence type="ECO:0000313" key="4">
    <source>
        <dbReference type="Proteomes" id="UP000002791"/>
    </source>
</evidence>
<dbReference type="AlphaFoldDB" id="H5XP76"/>
<proteinExistence type="predicted"/>
<keyword evidence="2" id="KW-1133">Transmembrane helix</keyword>
<dbReference type="STRING" id="882082.SaccyDRAFT_4994"/>
<organism evidence="3 4">
    <name type="scientific">Saccharomonospora cyanea NA-134</name>
    <dbReference type="NCBI Taxonomy" id="882082"/>
    <lineage>
        <taxon>Bacteria</taxon>
        <taxon>Bacillati</taxon>
        <taxon>Actinomycetota</taxon>
        <taxon>Actinomycetes</taxon>
        <taxon>Pseudonocardiales</taxon>
        <taxon>Pseudonocardiaceae</taxon>
        <taxon>Saccharomonospora</taxon>
    </lineage>
</organism>
<sequence length="310" mass="31986">MTYPPQPGQQPVGQYPGSPYPGFPSYPGGQYPQGQNLYGQQGEYGPTPPKKRRTGLWVTLSVTVVAVVAFVVTAFVAPGFLLNDDEESTNSADAGGGVGSAQALAEQLRDALDKQDSTALRELACPDATGMVTGTIAEVSEVSDAEIHGQVQEDGDTALAKTSVTFYDIPITFDNTLVNRDGSWCWHDLAIKGGNLPGSDTSGTPGEAGSANATEDGDAFLNEFVSTVNSGDTATAVSMVCPGVNSTKEGVQKAASSGVTFTADGPATSEEDSDGSVSIELSLTGDDGSTLSIAADNADGPFCVYHALYY</sequence>
<gene>
    <name evidence="3" type="ORF">SaccyDRAFT_4994</name>
</gene>
<dbReference type="HOGENOM" id="CLU_075070_0_0_11"/>
<dbReference type="eggNOG" id="ENOG5033WXY">
    <property type="taxonomic scope" value="Bacteria"/>
</dbReference>
<evidence type="ECO:0000313" key="3">
    <source>
        <dbReference type="EMBL" id="EHR63789.1"/>
    </source>
</evidence>
<feature type="compositionally biased region" description="Low complexity" evidence="1">
    <location>
        <begin position="25"/>
        <end position="41"/>
    </location>
</feature>
<keyword evidence="4" id="KW-1185">Reference proteome</keyword>
<keyword evidence="2" id="KW-0472">Membrane</keyword>
<reference evidence="3 4" key="1">
    <citation type="submission" date="2011-11" db="EMBL/GenBank/DDBJ databases">
        <title>The Noncontiguous Finished sequence of Saccharomonospora cyanea NA-134.</title>
        <authorList>
            <consortium name="US DOE Joint Genome Institute"/>
            <person name="Lucas S."/>
            <person name="Han J."/>
            <person name="Lapidus A."/>
            <person name="Cheng J.-F."/>
            <person name="Goodwin L."/>
            <person name="Pitluck S."/>
            <person name="Peters L."/>
            <person name="Ovchinnikova G."/>
            <person name="Lu M."/>
            <person name="Detter J.C."/>
            <person name="Han C."/>
            <person name="Tapia R."/>
            <person name="Land M."/>
            <person name="Hauser L."/>
            <person name="Kyrpides N."/>
            <person name="Ivanova N."/>
            <person name="Pagani I."/>
            <person name="Brambilla E.-M."/>
            <person name="Klenk H.-P."/>
            <person name="Woyke T."/>
        </authorList>
    </citation>
    <scope>NUCLEOTIDE SEQUENCE [LARGE SCALE GENOMIC DNA]</scope>
    <source>
        <strain evidence="3 4">NA-134</strain>
    </source>
</reference>
<keyword evidence="2" id="KW-0812">Transmembrane</keyword>
<name>H5XP76_9PSEU</name>
<dbReference type="RefSeq" id="WP_005460332.1">
    <property type="nucleotide sequence ID" value="NZ_CM001440.1"/>
</dbReference>
<feature type="region of interest" description="Disordered" evidence="1">
    <location>
        <begin position="1"/>
        <end position="50"/>
    </location>
</feature>
<accession>H5XP76</accession>